<evidence type="ECO:0000313" key="4">
    <source>
        <dbReference type="Proteomes" id="UP001597480"/>
    </source>
</evidence>
<feature type="transmembrane region" description="Helical" evidence="1">
    <location>
        <begin position="68"/>
        <end position="89"/>
    </location>
</feature>
<evidence type="ECO:0000259" key="2">
    <source>
        <dbReference type="Pfam" id="PF13386"/>
    </source>
</evidence>
<accession>A0ABW5NW86</accession>
<proteinExistence type="predicted"/>
<dbReference type="InterPro" id="IPR039447">
    <property type="entry name" value="UreH-like_TM_dom"/>
</dbReference>
<evidence type="ECO:0000256" key="1">
    <source>
        <dbReference type="SAM" id="Phobius"/>
    </source>
</evidence>
<keyword evidence="1" id="KW-1133">Transmembrane helix</keyword>
<feature type="transmembrane region" description="Helical" evidence="1">
    <location>
        <begin position="126"/>
        <end position="151"/>
    </location>
</feature>
<organism evidence="3 4">
    <name type="scientific">Flavobacterium suzhouense</name>
    <dbReference type="NCBI Taxonomy" id="1529638"/>
    <lineage>
        <taxon>Bacteria</taxon>
        <taxon>Pseudomonadati</taxon>
        <taxon>Bacteroidota</taxon>
        <taxon>Flavobacteriia</taxon>
        <taxon>Flavobacteriales</taxon>
        <taxon>Flavobacteriaceae</taxon>
        <taxon>Flavobacterium</taxon>
    </lineage>
</organism>
<dbReference type="Proteomes" id="UP001597480">
    <property type="component" value="Unassembled WGS sequence"/>
</dbReference>
<protein>
    <submittedName>
        <fullName evidence="3">Sulfite exporter TauE/SafE family protein</fullName>
    </submittedName>
</protein>
<dbReference type="RefSeq" id="WP_379820615.1">
    <property type="nucleotide sequence ID" value="NZ_JBHUMD010000012.1"/>
</dbReference>
<reference evidence="4" key="1">
    <citation type="journal article" date="2019" name="Int. J. Syst. Evol. Microbiol.">
        <title>The Global Catalogue of Microorganisms (GCM) 10K type strain sequencing project: providing services to taxonomists for standard genome sequencing and annotation.</title>
        <authorList>
            <consortium name="The Broad Institute Genomics Platform"/>
            <consortium name="The Broad Institute Genome Sequencing Center for Infectious Disease"/>
            <person name="Wu L."/>
            <person name="Ma J."/>
        </authorList>
    </citation>
    <scope>NUCLEOTIDE SEQUENCE [LARGE SCALE GENOMIC DNA]</scope>
    <source>
        <strain evidence="4">KCTC 42107</strain>
    </source>
</reference>
<sequence length="233" mass="25460">MLFSALILGLLSSLHCIGMCGPIAMMLPLDRNNEAKRVLQLLLYHTGRLFSYGILGAFFGIAGKVLSLAGIQQQLSIIAGIVIIIIVMIPENKFAQYNFSKPVYRIISKIKTGLGSRLKQRNNKTFFMIGLLNGLLPCGLVYAALFGAIAMQDVSYGVLYMILYGIGTIPLMSIVVFAGGMFTPKQRNTLNKLVPYAMVFMGMLFIVRGLGLGIPYISPSDFSLFVQQGSVCK</sequence>
<dbReference type="PANTHER" id="PTHR42208:SF1">
    <property type="entry name" value="HEAVY METAL TRANSPORTER"/>
    <property type="match status" value="1"/>
</dbReference>
<dbReference type="Pfam" id="PF13386">
    <property type="entry name" value="DsbD_2"/>
    <property type="match status" value="1"/>
</dbReference>
<dbReference type="PANTHER" id="PTHR42208">
    <property type="entry name" value="HEAVY METAL TRANSPORTER-RELATED"/>
    <property type="match status" value="1"/>
</dbReference>
<feature type="domain" description="Urease accessory protein UreH-like transmembrane" evidence="2">
    <location>
        <begin position="5"/>
        <end position="203"/>
    </location>
</feature>
<dbReference type="EMBL" id="JBHUMD010000012">
    <property type="protein sequence ID" value="MFD2602122.1"/>
    <property type="molecule type" value="Genomic_DNA"/>
</dbReference>
<keyword evidence="1" id="KW-0812">Transmembrane</keyword>
<feature type="transmembrane region" description="Helical" evidence="1">
    <location>
        <begin position="193"/>
        <end position="217"/>
    </location>
</feature>
<evidence type="ECO:0000313" key="3">
    <source>
        <dbReference type="EMBL" id="MFD2602122.1"/>
    </source>
</evidence>
<gene>
    <name evidence="3" type="ORF">ACFSR3_08640</name>
</gene>
<keyword evidence="4" id="KW-1185">Reference proteome</keyword>
<comment type="caution">
    <text evidence="3">The sequence shown here is derived from an EMBL/GenBank/DDBJ whole genome shotgun (WGS) entry which is preliminary data.</text>
</comment>
<feature type="transmembrane region" description="Helical" evidence="1">
    <location>
        <begin position="6"/>
        <end position="29"/>
    </location>
</feature>
<feature type="transmembrane region" description="Helical" evidence="1">
    <location>
        <begin position="157"/>
        <end position="181"/>
    </location>
</feature>
<keyword evidence="1" id="KW-0472">Membrane</keyword>
<feature type="transmembrane region" description="Helical" evidence="1">
    <location>
        <begin position="41"/>
        <end position="62"/>
    </location>
</feature>
<name>A0ABW5NW86_9FLAO</name>